<dbReference type="EMBL" id="CZDF01000171">
    <property type="protein sequence ID" value="CUR34427.1"/>
    <property type="molecule type" value="Genomic_DNA"/>
</dbReference>
<gene>
    <name evidence="1" type="ORF">PL9214640434</name>
</gene>
<sequence>MTNPTEIPPLNSLDYISYLDENGRIPDLLQGQIGVYAIFNQDKILQYVGYSRDIYLSLKQHFVRQYQGCYWLKLQTITRPNRTILEEIKAAWIAENGSIPLGNAEDEILWNHPIQVKPLMTAEEKIAYENNDEIGQEKLLKQVARRVEEQILTQLQERGLQEEIRFNPKLKSNGLLDLK</sequence>
<evidence type="ECO:0000313" key="1">
    <source>
        <dbReference type="EMBL" id="CUR34427.1"/>
    </source>
</evidence>
<keyword evidence="2" id="KW-1185">Reference proteome</keyword>
<dbReference type="CDD" id="cd10450">
    <property type="entry name" value="GIY-YIG_AtGrxS16_like"/>
    <property type="match status" value="1"/>
</dbReference>
<protein>
    <recommendedName>
        <fullName evidence="3">GIY-YIG domain-containing protein</fullName>
    </recommendedName>
</protein>
<dbReference type="RefSeq" id="WP_072720932.1">
    <property type="nucleotide sequence ID" value="NZ_LN889812.1"/>
</dbReference>
<evidence type="ECO:0000313" key="2">
    <source>
        <dbReference type="Proteomes" id="UP000184315"/>
    </source>
</evidence>
<dbReference type="OrthoDB" id="424286at2"/>
<dbReference type="AlphaFoldDB" id="A0A1J1LPI2"/>
<evidence type="ECO:0008006" key="3">
    <source>
        <dbReference type="Google" id="ProtNLM"/>
    </source>
</evidence>
<reference evidence="2" key="1">
    <citation type="submission" date="2015-10" db="EMBL/GenBank/DDBJ databases">
        <authorList>
            <person name="Regsiter A."/>
            <person name="william w."/>
        </authorList>
    </citation>
    <scope>NUCLEOTIDE SEQUENCE [LARGE SCALE GENOMIC DNA]</scope>
</reference>
<dbReference type="InterPro" id="IPR049578">
    <property type="entry name" value="CAXIP1-like_GIY-YIG_dom"/>
</dbReference>
<name>A0A1J1LPI2_9CYAN</name>
<dbReference type="Proteomes" id="UP000184315">
    <property type="component" value="Unassembled WGS sequence"/>
</dbReference>
<proteinExistence type="predicted"/>
<accession>A0A1J1LPI2</accession>
<dbReference type="STRING" id="671072.PL9214640434"/>
<organism evidence="1 2">
    <name type="scientific">Planktothrix tepida PCC 9214</name>
    <dbReference type="NCBI Taxonomy" id="671072"/>
    <lineage>
        <taxon>Bacteria</taxon>
        <taxon>Bacillati</taxon>
        <taxon>Cyanobacteriota</taxon>
        <taxon>Cyanophyceae</taxon>
        <taxon>Oscillatoriophycideae</taxon>
        <taxon>Oscillatoriales</taxon>
        <taxon>Microcoleaceae</taxon>
        <taxon>Planktothrix</taxon>
    </lineage>
</organism>